<dbReference type="Gene3D" id="3.40.630.30">
    <property type="match status" value="1"/>
</dbReference>
<evidence type="ECO:0000313" key="5">
    <source>
        <dbReference type="Proteomes" id="UP000605992"/>
    </source>
</evidence>
<evidence type="ECO:0000256" key="1">
    <source>
        <dbReference type="ARBA" id="ARBA00022679"/>
    </source>
</evidence>
<reference evidence="4" key="1">
    <citation type="submission" date="2021-01" db="EMBL/GenBank/DDBJ databases">
        <title>Whole genome shotgun sequence of Planotetraspora thailandica NBRC 104271.</title>
        <authorList>
            <person name="Komaki H."/>
            <person name="Tamura T."/>
        </authorList>
    </citation>
    <scope>NUCLEOTIDE SEQUENCE</scope>
    <source>
        <strain evidence="4">NBRC 104271</strain>
    </source>
</reference>
<dbReference type="InterPro" id="IPR016181">
    <property type="entry name" value="Acyl_CoA_acyltransferase"/>
</dbReference>
<evidence type="ECO:0000256" key="2">
    <source>
        <dbReference type="ARBA" id="ARBA00023315"/>
    </source>
</evidence>
<dbReference type="InterPro" id="IPR000182">
    <property type="entry name" value="GNAT_dom"/>
</dbReference>
<accession>A0A8J3XYB2</accession>
<comment type="caution">
    <text evidence="4">The sequence shown here is derived from an EMBL/GenBank/DDBJ whole genome shotgun (WGS) entry which is preliminary data.</text>
</comment>
<keyword evidence="5" id="KW-1185">Reference proteome</keyword>
<evidence type="ECO:0000313" key="4">
    <source>
        <dbReference type="EMBL" id="GII57769.1"/>
    </source>
</evidence>
<dbReference type="EMBL" id="BOOR01000055">
    <property type="protein sequence ID" value="GII57769.1"/>
    <property type="molecule type" value="Genomic_DNA"/>
</dbReference>
<gene>
    <name evidence="4" type="ORF">Pth03_61580</name>
</gene>
<dbReference type="SUPFAM" id="SSF55729">
    <property type="entry name" value="Acyl-CoA N-acyltransferases (Nat)"/>
    <property type="match status" value="1"/>
</dbReference>
<keyword evidence="1" id="KW-0808">Transferase</keyword>
<dbReference type="Proteomes" id="UP000605992">
    <property type="component" value="Unassembled WGS sequence"/>
</dbReference>
<evidence type="ECO:0000259" key="3">
    <source>
        <dbReference type="PROSITE" id="PS51186"/>
    </source>
</evidence>
<dbReference type="Pfam" id="PF00583">
    <property type="entry name" value="Acetyltransf_1"/>
    <property type="match status" value="1"/>
</dbReference>
<dbReference type="RefSeq" id="WP_203947878.1">
    <property type="nucleotide sequence ID" value="NZ_BOOR01000055.1"/>
</dbReference>
<dbReference type="PROSITE" id="PS51186">
    <property type="entry name" value="GNAT"/>
    <property type="match status" value="1"/>
</dbReference>
<dbReference type="CDD" id="cd04301">
    <property type="entry name" value="NAT_SF"/>
    <property type="match status" value="1"/>
</dbReference>
<proteinExistence type="predicted"/>
<protein>
    <submittedName>
        <fullName evidence="4">N-acetyltransferase</fullName>
    </submittedName>
</protein>
<keyword evidence="2" id="KW-0012">Acyltransferase</keyword>
<feature type="domain" description="N-acetyltransferase" evidence="3">
    <location>
        <begin position="2"/>
        <end position="161"/>
    </location>
</feature>
<dbReference type="GO" id="GO:0016747">
    <property type="term" value="F:acyltransferase activity, transferring groups other than amino-acyl groups"/>
    <property type="evidence" value="ECO:0007669"/>
    <property type="project" value="InterPro"/>
</dbReference>
<sequence length="161" mass="17429">MVLVRPATPHDVAELIRLRVLLFSDLAAVWGPASLGADDWEERCRVALAEQVADTGVRIAVVDGETGLAACGIGAVDRRLPTPYNPGGLIGHVFGVVTDPAYRKRGYARAIMEDLLAWFEGRGLRRVDLNASPDGQGLYRSLGFEDHPDPVLSRKLSASRP</sequence>
<dbReference type="PANTHER" id="PTHR43877:SF2">
    <property type="entry name" value="AMINOALKYLPHOSPHONATE N-ACETYLTRANSFERASE-RELATED"/>
    <property type="match status" value="1"/>
</dbReference>
<name>A0A8J3XYB2_9ACTN</name>
<dbReference type="InterPro" id="IPR050832">
    <property type="entry name" value="Bact_Acetyltransf"/>
</dbReference>
<organism evidence="4 5">
    <name type="scientific">Planotetraspora thailandica</name>
    <dbReference type="NCBI Taxonomy" id="487172"/>
    <lineage>
        <taxon>Bacteria</taxon>
        <taxon>Bacillati</taxon>
        <taxon>Actinomycetota</taxon>
        <taxon>Actinomycetes</taxon>
        <taxon>Streptosporangiales</taxon>
        <taxon>Streptosporangiaceae</taxon>
        <taxon>Planotetraspora</taxon>
    </lineage>
</organism>
<dbReference type="AlphaFoldDB" id="A0A8J3XYB2"/>
<dbReference type="PANTHER" id="PTHR43877">
    <property type="entry name" value="AMINOALKYLPHOSPHONATE N-ACETYLTRANSFERASE-RELATED-RELATED"/>
    <property type="match status" value="1"/>
</dbReference>